<evidence type="ECO:0000256" key="5">
    <source>
        <dbReference type="SAM" id="SignalP"/>
    </source>
</evidence>
<evidence type="ECO:0000259" key="6">
    <source>
        <dbReference type="Pfam" id="PF00394"/>
    </source>
</evidence>
<evidence type="ECO:0000256" key="1">
    <source>
        <dbReference type="ARBA" id="ARBA00010609"/>
    </source>
</evidence>
<dbReference type="GO" id="GO:0016491">
    <property type="term" value="F:oxidoreductase activity"/>
    <property type="evidence" value="ECO:0007669"/>
    <property type="project" value="UniProtKB-KW"/>
</dbReference>
<evidence type="ECO:0000256" key="3">
    <source>
        <dbReference type="ARBA" id="ARBA00023002"/>
    </source>
</evidence>
<evidence type="ECO:0000259" key="8">
    <source>
        <dbReference type="Pfam" id="PF07732"/>
    </source>
</evidence>
<dbReference type="PANTHER" id="PTHR11709">
    <property type="entry name" value="MULTI-COPPER OXIDASE"/>
    <property type="match status" value="1"/>
</dbReference>
<dbReference type="PANTHER" id="PTHR11709:SF394">
    <property type="entry name" value="FI03373P-RELATED"/>
    <property type="match status" value="1"/>
</dbReference>
<dbReference type="PROSITE" id="PS00080">
    <property type="entry name" value="MULTICOPPER_OXIDASE2"/>
    <property type="match status" value="1"/>
</dbReference>
<dbReference type="AlphaFoldDB" id="A0A7S1XDH0"/>
<dbReference type="Gene3D" id="2.60.40.420">
    <property type="entry name" value="Cupredoxins - blue copper proteins"/>
    <property type="match status" value="3"/>
</dbReference>
<evidence type="ECO:0000256" key="4">
    <source>
        <dbReference type="ARBA" id="ARBA00023008"/>
    </source>
</evidence>
<proteinExistence type="inferred from homology"/>
<evidence type="ECO:0000259" key="7">
    <source>
        <dbReference type="Pfam" id="PF07731"/>
    </source>
</evidence>
<dbReference type="Pfam" id="PF07732">
    <property type="entry name" value="Cu-oxidase_3"/>
    <property type="match status" value="1"/>
</dbReference>
<sequence>MTRPVATWLTLALIGFGATLASSATVTYNWVVSYKFIKPDCVEKVSPVVNGAYPGPTIDVTEGDTVVVVVTNALPTENTILHWHGIEQKGTPYSDGTAETQCPIGPGQNYTYSFTVDRPGTYWWHSHDGLQKGSLYGALIVRSKEPEPFSVDGEHIMLLNDWWHASQIDQIAGLLSIPFRWVGNPQSLLINGKGIFSNCNVDPTCNSSSTDCGYSVFQVESGKVYRIRAIGSGSLVMMNLRIQNHVLTVVETDGDYIVPKTFPSADINNGESYSFLVKADQPIGNYWIRTSIAYRTNDGSAIGRAILRYVGAPAALPRKSISPGVDNLMQSMRRARRIKSTTERAVPRTSSRQFILLGTQNFYRGYLRWSVNNISNAAPDTPALLSNAFGTLAQDRSPIIEQLTPPTVFDYNLTLQAAGLSTEAERAYHLIKIDHGEVIEIVLQNTRALNGAAEYHPWHLHGHNFWVLAYERGTYDPMNPPKLNLKNPPFKNTVTLWPESYTVIRFKADNPGVWLMHCHILFHLAMGMEVVFLEAADQIPPPPPNTPVCGKILPRETCSNI</sequence>
<dbReference type="Pfam" id="PF07731">
    <property type="entry name" value="Cu-oxidase_2"/>
    <property type="match status" value="1"/>
</dbReference>
<gene>
    <name evidence="9" type="ORF">CCAE0312_LOCUS4641</name>
</gene>
<organism evidence="9">
    <name type="scientific">Compsopogon caeruleus</name>
    <dbReference type="NCBI Taxonomy" id="31354"/>
    <lineage>
        <taxon>Eukaryota</taxon>
        <taxon>Rhodophyta</taxon>
        <taxon>Compsopogonophyceae</taxon>
        <taxon>Compsopogonales</taxon>
        <taxon>Compsopogonaceae</taxon>
        <taxon>Compsopogon</taxon>
    </lineage>
</organism>
<reference evidence="9" key="1">
    <citation type="submission" date="2021-01" db="EMBL/GenBank/DDBJ databases">
        <authorList>
            <person name="Corre E."/>
            <person name="Pelletier E."/>
            <person name="Niang G."/>
            <person name="Scheremetjew M."/>
            <person name="Finn R."/>
            <person name="Kale V."/>
            <person name="Holt S."/>
            <person name="Cochrane G."/>
            <person name="Meng A."/>
            <person name="Brown T."/>
            <person name="Cohen L."/>
        </authorList>
    </citation>
    <scope>NUCLEOTIDE SEQUENCE</scope>
    <source>
        <strain evidence="9">SAG 36.94</strain>
    </source>
</reference>
<dbReference type="Pfam" id="PF00394">
    <property type="entry name" value="Cu-oxidase"/>
    <property type="match status" value="1"/>
</dbReference>
<dbReference type="InterPro" id="IPR033138">
    <property type="entry name" value="Cu_oxidase_CS"/>
</dbReference>
<dbReference type="InterPro" id="IPR045087">
    <property type="entry name" value="Cu-oxidase_fam"/>
</dbReference>
<dbReference type="SUPFAM" id="SSF49503">
    <property type="entry name" value="Cupredoxins"/>
    <property type="match status" value="3"/>
</dbReference>
<protein>
    <recommendedName>
        <fullName evidence="10">Laccase</fullName>
    </recommendedName>
</protein>
<evidence type="ECO:0000256" key="2">
    <source>
        <dbReference type="ARBA" id="ARBA00022723"/>
    </source>
</evidence>
<dbReference type="InterPro" id="IPR011707">
    <property type="entry name" value="Cu-oxidase-like_N"/>
</dbReference>
<dbReference type="EMBL" id="HBGH01008477">
    <property type="protein sequence ID" value="CAD9232558.1"/>
    <property type="molecule type" value="Transcribed_RNA"/>
</dbReference>
<dbReference type="InterPro" id="IPR002355">
    <property type="entry name" value="Cu_oxidase_Cu_BS"/>
</dbReference>
<evidence type="ECO:0000313" key="9">
    <source>
        <dbReference type="EMBL" id="CAD9232558.1"/>
    </source>
</evidence>
<dbReference type="InterPro" id="IPR001117">
    <property type="entry name" value="Cu-oxidase_2nd"/>
</dbReference>
<keyword evidence="2" id="KW-0479">Metal-binding</keyword>
<feature type="chain" id="PRO_5031296581" description="Laccase" evidence="5">
    <location>
        <begin position="22"/>
        <end position="561"/>
    </location>
</feature>
<dbReference type="InterPro" id="IPR011706">
    <property type="entry name" value="Cu-oxidase_C"/>
</dbReference>
<keyword evidence="3" id="KW-0560">Oxidoreductase</keyword>
<dbReference type="FunFam" id="2.60.40.420:FF:000045">
    <property type="entry name" value="Laccase 2"/>
    <property type="match status" value="1"/>
</dbReference>
<keyword evidence="5" id="KW-0732">Signal</keyword>
<feature type="signal peptide" evidence="5">
    <location>
        <begin position="1"/>
        <end position="21"/>
    </location>
</feature>
<dbReference type="GO" id="GO:0005507">
    <property type="term" value="F:copper ion binding"/>
    <property type="evidence" value="ECO:0007669"/>
    <property type="project" value="InterPro"/>
</dbReference>
<comment type="similarity">
    <text evidence="1">Belongs to the multicopper oxidase family.</text>
</comment>
<feature type="domain" description="Plastocyanin-like" evidence="7">
    <location>
        <begin position="404"/>
        <end position="536"/>
    </location>
</feature>
<dbReference type="PROSITE" id="PS00079">
    <property type="entry name" value="MULTICOPPER_OXIDASE1"/>
    <property type="match status" value="1"/>
</dbReference>
<feature type="domain" description="Plastocyanin-like" evidence="6">
    <location>
        <begin position="154"/>
        <end position="312"/>
    </location>
</feature>
<dbReference type="InterPro" id="IPR008972">
    <property type="entry name" value="Cupredoxin"/>
</dbReference>
<evidence type="ECO:0008006" key="10">
    <source>
        <dbReference type="Google" id="ProtNLM"/>
    </source>
</evidence>
<accession>A0A7S1XDH0</accession>
<feature type="domain" description="Plastocyanin-like" evidence="8">
    <location>
        <begin position="32"/>
        <end position="145"/>
    </location>
</feature>
<name>A0A7S1XDH0_9RHOD</name>
<keyword evidence="4" id="KW-0186">Copper</keyword>